<proteinExistence type="predicted"/>
<keyword evidence="1" id="KW-0472">Membrane</keyword>
<dbReference type="EMBL" id="CP091508">
    <property type="protein sequence ID" value="UOO81748.1"/>
    <property type="molecule type" value="Genomic_DNA"/>
</dbReference>
<name>A0ABY4DTL7_9NEIS</name>
<evidence type="ECO:0000313" key="3">
    <source>
        <dbReference type="Proteomes" id="UP000829817"/>
    </source>
</evidence>
<keyword evidence="1" id="KW-1133">Transmembrane helix</keyword>
<gene>
    <name evidence="2" type="ORF">LVJ83_12665</name>
</gene>
<sequence>MLSFLYSIDLNLTIVFLCFLCLYKQQFAINRLLFFGIFLFQTHVQYYRFGNFNAENFLLISLLKQLVLFKKISDSIAVFIFHDMCGPGMACGLCRDGVIQMIVGVATGVLQRLSNGQKSRWVCCQ</sequence>
<protein>
    <submittedName>
        <fullName evidence="2">Uncharacterized protein</fullName>
    </submittedName>
</protein>
<keyword evidence="1" id="KW-0812">Transmembrane</keyword>
<dbReference type="RefSeq" id="WP_244785017.1">
    <property type="nucleotide sequence ID" value="NZ_CP091508.1"/>
</dbReference>
<keyword evidence="3" id="KW-1185">Reference proteome</keyword>
<feature type="transmembrane region" description="Helical" evidence="1">
    <location>
        <begin position="6"/>
        <end position="23"/>
    </location>
</feature>
<dbReference type="Proteomes" id="UP000829817">
    <property type="component" value="Chromosome"/>
</dbReference>
<organism evidence="2 3">
    <name type="scientific">Uruburuella testudinis</name>
    <dbReference type="NCBI Taxonomy" id="1282863"/>
    <lineage>
        <taxon>Bacteria</taxon>
        <taxon>Pseudomonadati</taxon>
        <taxon>Pseudomonadota</taxon>
        <taxon>Betaproteobacteria</taxon>
        <taxon>Neisseriales</taxon>
        <taxon>Neisseriaceae</taxon>
        <taxon>Uruburuella</taxon>
    </lineage>
</organism>
<evidence type="ECO:0000256" key="1">
    <source>
        <dbReference type="SAM" id="Phobius"/>
    </source>
</evidence>
<accession>A0ABY4DTL7</accession>
<evidence type="ECO:0000313" key="2">
    <source>
        <dbReference type="EMBL" id="UOO81748.1"/>
    </source>
</evidence>
<reference evidence="2 3" key="1">
    <citation type="journal article" date="2022" name="Res Sq">
        <title>Evolution of multicellular longitudinally dividing oral cavity symbionts (Neisseriaceae).</title>
        <authorList>
            <person name="Nyongesa S."/>
            <person name="Weber P."/>
            <person name="Bernet E."/>
            <person name="Pullido F."/>
            <person name="Nieckarz M."/>
            <person name="Delaby M."/>
            <person name="Nieves C."/>
            <person name="Viehboeck T."/>
            <person name="Krause N."/>
            <person name="Rivera-Millot A."/>
            <person name="Nakamura A."/>
            <person name="Vischer N."/>
            <person name="VanNieuwenhze M."/>
            <person name="Brun Y."/>
            <person name="Cava F."/>
            <person name="Bulgheresi S."/>
            <person name="Veyrier F."/>
        </authorList>
    </citation>
    <scope>NUCLEOTIDE SEQUENCE [LARGE SCALE GENOMIC DNA]</scope>
    <source>
        <strain evidence="2 3">CCUG 63373m</strain>
    </source>
</reference>